<feature type="non-terminal residue" evidence="3">
    <location>
        <position position="1"/>
    </location>
</feature>
<dbReference type="PANTHER" id="PTHR19328">
    <property type="entry name" value="HEDGEHOG-INTERACTING PROTEIN"/>
    <property type="match status" value="1"/>
</dbReference>
<dbReference type="InterPro" id="IPR011041">
    <property type="entry name" value="Quinoprot_gluc/sorb_DH_b-prop"/>
</dbReference>
<feature type="domain" description="Glucose/Sorbosone dehydrogenase" evidence="2">
    <location>
        <begin position="245"/>
        <end position="496"/>
    </location>
</feature>
<dbReference type="InterPro" id="IPR011042">
    <property type="entry name" value="6-blade_b-propeller_TolB-like"/>
</dbReference>
<evidence type="ECO:0000313" key="4">
    <source>
        <dbReference type="Proteomes" id="UP000541444"/>
    </source>
</evidence>
<dbReference type="Pfam" id="PF07995">
    <property type="entry name" value="GSDH"/>
    <property type="match status" value="1"/>
</dbReference>
<reference evidence="3 4" key="1">
    <citation type="journal article" date="2020" name="IScience">
        <title>Genome Sequencing of the Endangered Kingdonia uniflora (Circaeasteraceae, Ranunculales) Reveals Potential Mechanisms of Evolutionary Specialization.</title>
        <authorList>
            <person name="Sun Y."/>
            <person name="Deng T."/>
            <person name="Zhang A."/>
            <person name="Moore M.J."/>
            <person name="Landis J.B."/>
            <person name="Lin N."/>
            <person name="Zhang H."/>
            <person name="Zhang X."/>
            <person name="Huang J."/>
            <person name="Zhang X."/>
            <person name="Sun H."/>
            <person name="Wang H."/>
        </authorList>
    </citation>
    <scope>NUCLEOTIDE SEQUENCE [LARGE SCALE GENOMIC DNA]</scope>
    <source>
        <strain evidence="3">TB1705</strain>
        <tissue evidence="3">Leaf</tissue>
    </source>
</reference>
<dbReference type="OrthoDB" id="10266706at2759"/>
<dbReference type="Gene3D" id="2.120.10.30">
    <property type="entry name" value="TolB, C-terminal domain"/>
    <property type="match status" value="1"/>
</dbReference>
<dbReference type="AlphaFoldDB" id="A0A7J7LRM0"/>
<dbReference type="SUPFAM" id="SSF50952">
    <property type="entry name" value="Soluble quinoprotein glucose dehydrogenase"/>
    <property type="match status" value="1"/>
</dbReference>
<proteinExistence type="predicted"/>
<dbReference type="Proteomes" id="UP000541444">
    <property type="component" value="Unassembled WGS sequence"/>
</dbReference>
<gene>
    <name evidence="3" type="ORF">GIB67_020355</name>
</gene>
<feature type="signal peptide" evidence="1">
    <location>
        <begin position="1"/>
        <end position="25"/>
    </location>
</feature>
<dbReference type="EMBL" id="JACGCM010002085">
    <property type="protein sequence ID" value="KAF6145164.1"/>
    <property type="molecule type" value="Genomic_DNA"/>
</dbReference>
<keyword evidence="1" id="KW-0732">Signal</keyword>
<dbReference type="PANTHER" id="PTHR19328:SF13">
    <property type="entry name" value="HIPL1 PROTEIN"/>
    <property type="match status" value="1"/>
</dbReference>
<dbReference type="InterPro" id="IPR012938">
    <property type="entry name" value="Glc/Sorbosone_DH"/>
</dbReference>
<protein>
    <recommendedName>
        <fullName evidence="2">Glucose/Sorbosone dehydrogenase domain-containing protein</fullName>
    </recommendedName>
</protein>
<accession>A0A7J7LRM0</accession>
<sequence>MVGDGSVSIILFWSLLLLLQDPCSCHSLCTDSSETLFLSLSLSLKKYFAERWDILIATGAPLTPKTPLVFCLCNGIVCCDPIEDLQLRRQFEAMNISDSTCAAFLKSIICSKCDQFSAELFKIDSETRSVLVLCNSTISANSIMSLNVTDDYCGNVWDACQNISIWNSTLPPLFHGIAEATVYSTSAKLTDIWQSKIAFCDKSNGSSVNGGICFNGEPYSLRKTEIQEPPKGLCLEKIANLSFLDMAAHPDRSNRVFLVNQQGQIWLANVPEEGSGKTMDVDESNPFLDFTDNVHFDTELGLMGIAFHPNFANNGRFFISYNCDKAEWPDCSGRCSCNMDVNCDPSKIGSQNGAMPCQYHSVISEFTANGTTLQPSLASKVNPSEVRRIFTMGLPYMGDHGGQILFGPADGYLYFMMGDGGGGGDPYNFAQNKKSPLGKIMRLDVDNIPSAKQITDLGLWGNYSIPKDNPYFEDKEMLPEIWALGFRNPWRCSFDSERPSYFFCGDSGQ</sequence>
<organism evidence="3 4">
    <name type="scientific">Kingdonia uniflora</name>
    <dbReference type="NCBI Taxonomy" id="39325"/>
    <lineage>
        <taxon>Eukaryota</taxon>
        <taxon>Viridiplantae</taxon>
        <taxon>Streptophyta</taxon>
        <taxon>Embryophyta</taxon>
        <taxon>Tracheophyta</taxon>
        <taxon>Spermatophyta</taxon>
        <taxon>Magnoliopsida</taxon>
        <taxon>Ranunculales</taxon>
        <taxon>Circaeasteraceae</taxon>
        <taxon>Kingdonia</taxon>
    </lineage>
</organism>
<evidence type="ECO:0000259" key="2">
    <source>
        <dbReference type="Pfam" id="PF07995"/>
    </source>
</evidence>
<name>A0A7J7LRM0_9MAGN</name>
<feature type="chain" id="PRO_5029885448" description="Glucose/Sorbosone dehydrogenase domain-containing protein" evidence="1">
    <location>
        <begin position="26"/>
        <end position="509"/>
    </location>
</feature>
<comment type="caution">
    <text evidence="3">The sequence shown here is derived from an EMBL/GenBank/DDBJ whole genome shotgun (WGS) entry which is preliminary data.</text>
</comment>
<keyword evidence="4" id="KW-1185">Reference proteome</keyword>
<evidence type="ECO:0000256" key="1">
    <source>
        <dbReference type="SAM" id="SignalP"/>
    </source>
</evidence>
<evidence type="ECO:0000313" key="3">
    <source>
        <dbReference type="EMBL" id="KAF6145164.1"/>
    </source>
</evidence>